<dbReference type="InterPro" id="IPR036249">
    <property type="entry name" value="Thioredoxin-like_sf"/>
</dbReference>
<dbReference type="Pfam" id="PF00085">
    <property type="entry name" value="Thioredoxin"/>
    <property type="match status" value="1"/>
</dbReference>
<proteinExistence type="predicted"/>
<dbReference type="OrthoDB" id="8521206at2"/>
<evidence type="ECO:0000313" key="2">
    <source>
        <dbReference type="EMBL" id="MQR01492.1"/>
    </source>
</evidence>
<keyword evidence="3" id="KW-1185">Reference proteome</keyword>
<dbReference type="Gene3D" id="3.40.30.10">
    <property type="entry name" value="Glutaredoxin"/>
    <property type="match status" value="1"/>
</dbReference>
<dbReference type="Proteomes" id="UP000451565">
    <property type="component" value="Unassembled WGS sequence"/>
</dbReference>
<dbReference type="SUPFAM" id="SSF52833">
    <property type="entry name" value="Thioredoxin-like"/>
    <property type="match status" value="1"/>
</dbReference>
<dbReference type="PROSITE" id="PS51352">
    <property type="entry name" value="THIOREDOXIN_2"/>
    <property type="match status" value="1"/>
</dbReference>
<gene>
    <name evidence="2" type="ORF">GEV47_12485</name>
</gene>
<dbReference type="EMBL" id="WINI01000007">
    <property type="protein sequence ID" value="MQR01492.1"/>
    <property type="molecule type" value="Genomic_DNA"/>
</dbReference>
<evidence type="ECO:0000259" key="1">
    <source>
        <dbReference type="PROSITE" id="PS51352"/>
    </source>
</evidence>
<comment type="caution">
    <text evidence="2">The sequence shown here is derived from an EMBL/GenBank/DDBJ whole genome shotgun (WGS) entry which is preliminary data.</text>
</comment>
<reference evidence="2 3" key="1">
    <citation type="submission" date="2019-10" db="EMBL/GenBank/DDBJ databases">
        <title>Glaciimonas soli sp. nov., a psychrophilic bacterium isolated from the forest soil of a high elevation mountain in Taiwan.</title>
        <authorList>
            <person name="Wang L.-T."/>
            <person name="Shieh W.Y."/>
        </authorList>
    </citation>
    <scope>NUCLEOTIDE SEQUENCE [LARGE SCALE GENOMIC DNA]</scope>
    <source>
        <strain evidence="2 3">GS1</strain>
    </source>
</reference>
<dbReference type="AlphaFoldDB" id="A0A843YW87"/>
<name>A0A843YW87_9BURK</name>
<sequence length="145" mass="16468">MSILTMNNDNRPDLARILADGGWVVACLCAAWCRSCDEYKSTFAELAKRHPKTQFAWIDIEDQADLMGDLDVENFPTLLIQRGDIVTYLAPVNMDLKQAERIFMAQQEKNVDELIVEANSSSERQDWQFNGNLLSKLQQALNENG</sequence>
<feature type="domain" description="Thioredoxin" evidence="1">
    <location>
        <begin position="1"/>
        <end position="108"/>
    </location>
</feature>
<dbReference type="RefSeq" id="WP_153235118.1">
    <property type="nucleotide sequence ID" value="NZ_WINI01000007.1"/>
</dbReference>
<organism evidence="2 3">
    <name type="scientific">Glaciimonas soli</name>
    <dbReference type="NCBI Taxonomy" id="2590999"/>
    <lineage>
        <taxon>Bacteria</taxon>
        <taxon>Pseudomonadati</taxon>
        <taxon>Pseudomonadota</taxon>
        <taxon>Betaproteobacteria</taxon>
        <taxon>Burkholderiales</taxon>
        <taxon>Oxalobacteraceae</taxon>
        <taxon>Glaciimonas</taxon>
    </lineage>
</organism>
<accession>A0A843YW87</accession>
<dbReference type="InterPro" id="IPR013766">
    <property type="entry name" value="Thioredoxin_domain"/>
</dbReference>
<dbReference type="CDD" id="cd02947">
    <property type="entry name" value="TRX_family"/>
    <property type="match status" value="1"/>
</dbReference>
<evidence type="ECO:0000313" key="3">
    <source>
        <dbReference type="Proteomes" id="UP000451565"/>
    </source>
</evidence>
<protein>
    <submittedName>
        <fullName evidence="2">Thioredoxin</fullName>
    </submittedName>
</protein>